<keyword evidence="3" id="KW-1185">Reference proteome</keyword>
<feature type="transmembrane region" description="Helical" evidence="1">
    <location>
        <begin position="172"/>
        <end position="196"/>
    </location>
</feature>
<feature type="transmembrane region" description="Helical" evidence="1">
    <location>
        <begin position="271"/>
        <end position="291"/>
    </location>
</feature>
<keyword evidence="1" id="KW-0472">Membrane</keyword>
<accession>A0A2Z4UBP5</accession>
<feature type="transmembrane region" description="Helical" evidence="1">
    <location>
        <begin position="83"/>
        <end position="105"/>
    </location>
</feature>
<protein>
    <submittedName>
        <fullName evidence="2">Sporulation protein</fullName>
    </submittedName>
</protein>
<evidence type="ECO:0000256" key="1">
    <source>
        <dbReference type="SAM" id="Phobius"/>
    </source>
</evidence>
<evidence type="ECO:0000313" key="3">
    <source>
        <dbReference type="Proteomes" id="UP000250003"/>
    </source>
</evidence>
<dbReference type="EMBL" id="CP030280">
    <property type="protein sequence ID" value="AWY98418.1"/>
    <property type="molecule type" value="Genomic_DNA"/>
</dbReference>
<dbReference type="KEGG" id="blau:DQQ01_09965"/>
<dbReference type="Proteomes" id="UP000250003">
    <property type="component" value="Chromosome"/>
</dbReference>
<dbReference type="AlphaFoldDB" id="A0A2Z4UBP5"/>
<organism evidence="2 3">
    <name type="scientific">Blautia argi</name>
    <dbReference type="NCBI Taxonomy" id="1912897"/>
    <lineage>
        <taxon>Bacteria</taxon>
        <taxon>Bacillati</taxon>
        <taxon>Bacillota</taxon>
        <taxon>Clostridia</taxon>
        <taxon>Lachnospirales</taxon>
        <taxon>Lachnospiraceae</taxon>
        <taxon>Blautia</taxon>
    </lineage>
</organism>
<dbReference type="OrthoDB" id="1645614at2"/>
<gene>
    <name evidence="2" type="ORF">DQQ01_09965</name>
</gene>
<evidence type="ECO:0000313" key="2">
    <source>
        <dbReference type="EMBL" id="AWY98418.1"/>
    </source>
</evidence>
<keyword evidence="1" id="KW-0812">Transmembrane</keyword>
<sequence length="292" mass="32228">MLWFYTLLPSMLPFLILSSLILHMGLLDPLLTKGEHIWRRLLQLSPQGAYALFMGILCGYPMGAKTTADLYRKGSVSRQEADYLLTFSNYPGPAFLLTYLCVGILQREDLAFLTCVILYLSSFLTSLFFRPSSQKRELQTDCMPSSPINLSEKSAKKASGSLSFGEALDASILNGFLSITKLGGYIILFSIFQVFLKKALPATPWVRYPVLGLMEITTGLSALSTSSLSFPVQYVLSLSFTSFGGFCVAAQTKSMLSGTDLSLLPYLKGKICCSFFTLIITLFLVKIIKVIV</sequence>
<name>A0A2Z4UBP5_9FIRM</name>
<feature type="transmembrane region" description="Helical" evidence="1">
    <location>
        <begin position="110"/>
        <end position="129"/>
    </location>
</feature>
<feature type="transmembrane region" description="Helical" evidence="1">
    <location>
        <begin position="232"/>
        <end position="250"/>
    </location>
</feature>
<feature type="transmembrane region" description="Helical" evidence="1">
    <location>
        <begin position="12"/>
        <end position="32"/>
    </location>
</feature>
<keyword evidence="1" id="KW-1133">Transmembrane helix</keyword>
<reference evidence="3" key="1">
    <citation type="submission" date="2018-06" db="EMBL/GenBank/DDBJ databases">
        <title>Description of Blautia argi sp. nov., a new anaerobic isolated from dog feces.</title>
        <authorList>
            <person name="Chang Y.-H."/>
            <person name="Paek J."/>
            <person name="Shin Y."/>
        </authorList>
    </citation>
    <scope>NUCLEOTIDE SEQUENCE [LARGE SCALE GENOMIC DNA]</scope>
    <source>
        <strain evidence="3">KCTC 15426</strain>
    </source>
</reference>
<feature type="transmembrane region" description="Helical" evidence="1">
    <location>
        <begin position="44"/>
        <end position="63"/>
    </location>
</feature>
<proteinExistence type="predicted"/>